<dbReference type="CDD" id="cd03223">
    <property type="entry name" value="ABCD_peroxisomal_ALDP"/>
    <property type="match status" value="1"/>
</dbReference>
<dbReference type="SMART" id="SM00382">
    <property type="entry name" value="AAA"/>
    <property type="match status" value="1"/>
</dbReference>
<evidence type="ECO:0000313" key="11">
    <source>
        <dbReference type="EMBL" id="MDQ7247721.1"/>
    </source>
</evidence>
<keyword evidence="6 8" id="KW-1133">Transmembrane helix</keyword>
<evidence type="ECO:0000256" key="4">
    <source>
        <dbReference type="ARBA" id="ARBA00022741"/>
    </source>
</evidence>
<dbReference type="InterPro" id="IPR011527">
    <property type="entry name" value="ABC1_TM_dom"/>
</dbReference>
<protein>
    <submittedName>
        <fullName evidence="11">ABC transporter ATP-binding protein/permease</fullName>
    </submittedName>
</protein>
<dbReference type="InterPro" id="IPR027417">
    <property type="entry name" value="P-loop_NTPase"/>
</dbReference>
<dbReference type="Proteomes" id="UP001230156">
    <property type="component" value="Unassembled WGS sequence"/>
</dbReference>
<evidence type="ECO:0000256" key="7">
    <source>
        <dbReference type="ARBA" id="ARBA00023136"/>
    </source>
</evidence>
<evidence type="ECO:0000313" key="12">
    <source>
        <dbReference type="Proteomes" id="UP001230156"/>
    </source>
</evidence>
<proteinExistence type="predicted"/>
<evidence type="ECO:0000259" key="9">
    <source>
        <dbReference type="PROSITE" id="PS50893"/>
    </source>
</evidence>
<organism evidence="11 12">
    <name type="scientific">Dongia sedimenti</name>
    <dbReference type="NCBI Taxonomy" id="3064282"/>
    <lineage>
        <taxon>Bacteria</taxon>
        <taxon>Pseudomonadati</taxon>
        <taxon>Pseudomonadota</taxon>
        <taxon>Alphaproteobacteria</taxon>
        <taxon>Rhodospirillales</taxon>
        <taxon>Dongiaceae</taxon>
        <taxon>Dongia</taxon>
    </lineage>
</organism>
<evidence type="ECO:0000259" key="10">
    <source>
        <dbReference type="PROSITE" id="PS50929"/>
    </source>
</evidence>
<dbReference type="Pfam" id="PF06472">
    <property type="entry name" value="ABC_membrane_2"/>
    <property type="match status" value="1"/>
</dbReference>
<name>A0ABU0YL33_9PROT</name>
<dbReference type="SUPFAM" id="SSF52540">
    <property type="entry name" value="P-loop containing nucleoside triphosphate hydrolases"/>
    <property type="match status" value="1"/>
</dbReference>
<feature type="transmembrane region" description="Helical" evidence="8">
    <location>
        <begin position="178"/>
        <end position="199"/>
    </location>
</feature>
<dbReference type="GO" id="GO:0005524">
    <property type="term" value="F:ATP binding"/>
    <property type="evidence" value="ECO:0007669"/>
    <property type="project" value="UniProtKB-KW"/>
</dbReference>
<dbReference type="PROSITE" id="PS50929">
    <property type="entry name" value="ABC_TM1F"/>
    <property type="match status" value="1"/>
</dbReference>
<keyword evidence="12" id="KW-1185">Reference proteome</keyword>
<evidence type="ECO:0000256" key="2">
    <source>
        <dbReference type="ARBA" id="ARBA00022448"/>
    </source>
</evidence>
<feature type="transmembrane region" description="Helical" evidence="8">
    <location>
        <begin position="88"/>
        <end position="112"/>
    </location>
</feature>
<feature type="transmembrane region" description="Helical" evidence="8">
    <location>
        <begin position="20"/>
        <end position="50"/>
    </location>
</feature>
<evidence type="ECO:0000256" key="5">
    <source>
        <dbReference type="ARBA" id="ARBA00022840"/>
    </source>
</evidence>
<accession>A0ABU0YL33</accession>
<keyword evidence="3 8" id="KW-0812">Transmembrane</keyword>
<dbReference type="InterPro" id="IPR003439">
    <property type="entry name" value="ABC_transporter-like_ATP-bd"/>
</dbReference>
<feature type="domain" description="ABC transporter" evidence="9">
    <location>
        <begin position="388"/>
        <end position="593"/>
    </location>
</feature>
<dbReference type="PANTHER" id="PTHR11384:SF59">
    <property type="entry name" value="LYSOSOMAL COBALAMIN TRANSPORTER ABCD4"/>
    <property type="match status" value="1"/>
</dbReference>
<dbReference type="Pfam" id="PF00005">
    <property type="entry name" value="ABC_tran"/>
    <property type="match status" value="1"/>
</dbReference>
<dbReference type="InterPro" id="IPR050835">
    <property type="entry name" value="ABC_transporter_sub-D"/>
</dbReference>
<evidence type="ECO:0000256" key="6">
    <source>
        <dbReference type="ARBA" id="ARBA00022989"/>
    </source>
</evidence>
<dbReference type="PANTHER" id="PTHR11384">
    <property type="entry name" value="ATP-BINDING CASSETTE, SUB-FAMILY D MEMBER"/>
    <property type="match status" value="1"/>
</dbReference>
<dbReference type="InterPro" id="IPR036640">
    <property type="entry name" value="ABC1_TM_sf"/>
</dbReference>
<evidence type="ECO:0000256" key="3">
    <source>
        <dbReference type="ARBA" id="ARBA00022692"/>
    </source>
</evidence>
<dbReference type="RefSeq" id="WP_379955156.1">
    <property type="nucleotide sequence ID" value="NZ_JAUYVI010000003.1"/>
</dbReference>
<keyword evidence="4" id="KW-0547">Nucleotide-binding</keyword>
<dbReference type="InterPro" id="IPR003593">
    <property type="entry name" value="AAA+_ATPase"/>
</dbReference>
<dbReference type="Gene3D" id="3.40.50.300">
    <property type="entry name" value="P-loop containing nucleotide triphosphate hydrolases"/>
    <property type="match status" value="1"/>
</dbReference>
<evidence type="ECO:0000256" key="8">
    <source>
        <dbReference type="SAM" id="Phobius"/>
    </source>
</evidence>
<evidence type="ECO:0000256" key="1">
    <source>
        <dbReference type="ARBA" id="ARBA00004651"/>
    </source>
</evidence>
<keyword evidence="7 8" id="KW-0472">Membrane</keyword>
<sequence>MPRLTDAARKRTFLGKLWALTAPFFISAEAPIALTLLVIVIAMVLAIVYVNVQLNTWYGDFQNLLQAKDLAPTAVAFFGHHLFTVNKFLYLIGKFALIVFPAVILSVYSTYLRQMLSIRWRRWLTERFLGLWLEQRAYYRLQIYGGGTDNPEQRIEDDIASFTDVTLQLIIGIINKTVTLITFVSLLWVLSGPITLPLFGAEITIPGYMVWIAVIYAVVGTYVSYRIGRRLVRINFNQEQYRANFRFGMSRLKENAESVAMYRGETDEHRGLMGLFTAVWTNWWELMRAQKSLAWFQQLYGQAGGIFPILVIAPRYFAGAIDFGTIFRISQAFGQVSDALTWFMDNFVALAEWKATVNRLIGFVEAMERVKAKEPEIRVSAGDGMASLEAEGLGLALPDGRKLLEDLSARIEPGDRVLISGASGSGKTTLFRALAGLWPFGKGEVRVPSHVEALFLPQRPYLPQGTLRRALAYPGAPEAFDDAAMQAALHLVNLDQLTDRLDESGNWSMSLSIGEQQRLAIARALLLKPDWLYLDEATAALDAENEQRMYSLIAEHLPNATVLSIAHRPEVARYHSRRLAIDPETRSATLSALATR</sequence>
<dbReference type="EMBL" id="JAUYVI010000003">
    <property type="protein sequence ID" value="MDQ7247721.1"/>
    <property type="molecule type" value="Genomic_DNA"/>
</dbReference>
<dbReference type="PROSITE" id="PS50893">
    <property type="entry name" value="ABC_TRANSPORTER_2"/>
    <property type="match status" value="1"/>
</dbReference>
<dbReference type="SUPFAM" id="SSF90123">
    <property type="entry name" value="ABC transporter transmembrane region"/>
    <property type="match status" value="1"/>
</dbReference>
<feature type="transmembrane region" description="Helical" evidence="8">
    <location>
        <begin position="205"/>
        <end position="225"/>
    </location>
</feature>
<dbReference type="Gene3D" id="1.20.1560.10">
    <property type="entry name" value="ABC transporter type 1, transmembrane domain"/>
    <property type="match status" value="1"/>
</dbReference>
<keyword evidence="2" id="KW-0813">Transport</keyword>
<reference evidence="12" key="1">
    <citation type="submission" date="2023-08" db="EMBL/GenBank/DDBJ databases">
        <title>Rhodospirillaceae gen. nov., a novel taxon isolated from the Yangtze River Yuezi River estuary sludge.</title>
        <authorList>
            <person name="Ruan L."/>
        </authorList>
    </citation>
    <scope>NUCLEOTIDE SEQUENCE [LARGE SCALE GENOMIC DNA]</scope>
    <source>
        <strain evidence="12">R-7</strain>
    </source>
</reference>
<comment type="caution">
    <text evidence="11">The sequence shown here is derived from an EMBL/GenBank/DDBJ whole genome shotgun (WGS) entry which is preliminary data.</text>
</comment>
<keyword evidence="5 11" id="KW-0067">ATP-binding</keyword>
<comment type="subcellular location">
    <subcellularLocation>
        <location evidence="1">Cell membrane</location>
        <topology evidence="1">Multi-pass membrane protein</topology>
    </subcellularLocation>
</comment>
<feature type="domain" description="ABC transmembrane type-1" evidence="10">
    <location>
        <begin position="38"/>
        <end position="352"/>
    </location>
</feature>
<gene>
    <name evidence="11" type="ORF">Q8A70_08585</name>
</gene>